<name>A0AA38LS79_TAXCH</name>
<feature type="coiled-coil region" evidence="1">
    <location>
        <begin position="174"/>
        <end position="281"/>
    </location>
</feature>
<dbReference type="InterPro" id="IPR040289">
    <property type="entry name" value="MBP2C"/>
</dbReference>
<dbReference type="GO" id="GO:0010497">
    <property type="term" value="P:plasmodesmata-mediated intercellular transport"/>
    <property type="evidence" value="ECO:0007669"/>
    <property type="project" value="InterPro"/>
</dbReference>
<evidence type="ECO:0000313" key="3">
    <source>
        <dbReference type="EMBL" id="KAH9331342.1"/>
    </source>
</evidence>
<dbReference type="PANTHER" id="PTHR35502">
    <property type="entry name" value="PROTEIN MICROTUBULE BINDING PROTEIN 2C"/>
    <property type="match status" value="1"/>
</dbReference>
<comment type="caution">
    <text evidence="3">The sequence shown here is derived from an EMBL/GenBank/DDBJ whole genome shotgun (WGS) entry which is preliminary data.</text>
</comment>
<dbReference type="OMA" id="RESLWND"/>
<proteinExistence type="predicted"/>
<dbReference type="PANTHER" id="PTHR35502:SF2">
    <property type="entry name" value="PROTEIN MICROTUBULE BINDING PROTEIN 2C"/>
    <property type="match status" value="1"/>
</dbReference>
<keyword evidence="4" id="KW-1185">Reference proteome</keyword>
<organism evidence="3 4">
    <name type="scientific">Taxus chinensis</name>
    <name type="common">Chinese yew</name>
    <name type="synonym">Taxus wallichiana var. chinensis</name>
    <dbReference type="NCBI Taxonomy" id="29808"/>
    <lineage>
        <taxon>Eukaryota</taxon>
        <taxon>Viridiplantae</taxon>
        <taxon>Streptophyta</taxon>
        <taxon>Embryophyta</taxon>
        <taxon>Tracheophyta</taxon>
        <taxon>Spermatophyta</taxon>
        <taxon>Pinopsida</taxon>
        <taxon>Pinidae</taxon>
        <taxon>Conifers II</taxon>
        <taxon>Cupressales</taxon>
        <taxon>Taxaceae</taxon>
        <taxon>Taxus</taxon>
    </lineage>
</organism>
<accession>A0AA38LS79</accession>
<dbReference type="EMBL" id="JAHRHJ020000001">
    <property type="protein sequence ID" value="KAH9331342.1"/>
    <property type="molecule type" value="Genomic_DNA"/>
</dbReference>
<feature type="non-terminal residue" evidence="3">
    <location>
        <position position="1"/>
    </location>
</feature>
<feature type="compositionally biased region" description="Basic and acidic residues" evidence="2">
    <location>
        <begin position="97"/>
        <end position="111"/>
    </location>
</feature>
<evidence type="ECO:0000256" key="2">
    <source>
        <dbReference type="SAM" id="MobiDB-lite"/>
    </source>
</evidence>
<protein>
    <submittedName>
        <fullName evidence="3">Uncharacterized protein</fullName>
    </submittedName>
</protein>
<sequence>MENNPSISTDRDFFRESLWNDVKGYGSLQDFGNYPASASGWGSGHSSPSAASQVDGHVDKVLYRNLLEMIPIVDSFMESRVNKSFAHQGTLVFTPKPSRDLSSKKMPERKVGKTPSTRCTKKQRTPMVGEDNNFKNNCMDGEDYFLNELLPSSLKSSAPDIENISNGNKVETFNIEKSMELLRLESQIEELQKKLAEKEELLKSTESSANQIEMMQVKLEELQQHIQEKDSLIKSSHLQFCHKKNELADVKLLLKKAEEDLKASNQKAQKLEDDLNGLQCQIAAFVSFFETLQEKSTINITEGVQSSEDPDIDPNVLMHDSRVNGHCKEQIEDEEYMASSEADKTEVERQGAGKEE</sequence>
<keyword evidence="1" id="KW-0175">Coiled coil</keyword>
<dbReference type="GO" id="GO:0008017">
    <property type="term" value="F:microtubule binding"/>
    <property type="evidence" value="ECO:0007669"/>
    <property type="project" value="InterPro"/>
</dbReference>
<feature type="region of interest" description="Disordered" evidence="2">
    <location>
        <begin position="328"/>
        <end position="356"/>
    </location>
</feature>
<evidence type="ECO:0000313" key="4">
    <source>
        <dbReference type="Proteomes" id="UP000824469"/>
    </source>
</evidence>
<gene>
    <name evidence="3" type="ORF">KI387_003450</name>
</gene>
<reference evidence="3 4" key="1">
    <citation type="journal article" date="2021" name="Nat. Plants">
        <title>The Taxus genome provides insights into paclitaxel biosynthesis.</title>
        <authorList>
            <person name="Xiong X."/>
            <person name="Gou J."/>
            <person name="Liao Q."/>
            <person name="Li Y."/>
            <person name="Zhou Q."/>
            <person name="Bi G."/>
            <person name="Li C."/>
            <person name="Du R."/>
            <person name="Wang X."/>
            <person name="Sun T."/>
            <person name="Guo L."/>
            <person name="Liang H."/>
            <person name="Lu P."/>
            <person name="Wu Y."/>
            <person name="Zhang Z."/>
            <person name="Ro D.K."/>
            <person name="Shang Y."/>
            <person name="Huang S."/>
            <person name="Yan J."/>
        </authorList>
    </citation>
    <scope>NUCLEOTIDE SEQUENCE [LARGE SCALE GENOMIC DNA]</scope>
    <source>
        <strain evidence="3">Ta-2019</strain>
    </source>
</reference>
<feature type="compositionally biased region" description="Basic and acidic residues" evidence="2">
    <location>
        <begin position="341"/>
        <end position="356"/>
    </location>
</feature>
<feature type="region of interest" description="Disordered" evidence="2">
    <location>
        <begin position="96"/>
        <end position="132"/>
    </location>
</feature>
<evidence type="ECO:0000256" key="1">
    <source>
        <dbReference type="SAM" id="Coils"/>
    </source>
</evidence>
<dbReference type="Proteomes" id="UP000824469">
    <property type="component" value="Unassembled WGS sequence"/>
</dbReference>
<dbReference type="AlphaFoldDB" id="A0AA38LS79"/>